<organism evidence="6 7">
    <name type="scientific">Artemia franciscana</name>
    <name type="common">Brine shrimp</name>
    <name type="synonym">Artemia sanfranciscana</name>
    <dbReference type="NCBI Taxonomy" id="6661"/>
    <lineage>
        <taxon>Eukaryota</taxon>
        <taxon>Metazoa</taxon>
        <taxon>Ecdysozoa</taxon>
        <taxon>Arthropoda</taxon>
        <taxon>Crustacea</taxon>
        <taxon>Branchiopoda</taxon>
        <taxon>Anostraca</taxon>
        <taxon>Artemiidae</taxon>
        <taxon>Artemia</taxon>
    </lineage>
</organism>
<gene>
    <name evidence="6" type="ORF">QYM36_007186</name>
</gene>
<dbReference type="PANTHER" id="PTHR21481">
    <property type="entry name" value="PROTEIN CLEC16A"/>
    <property type="match status" value="1"/>
</dbReference>
<feature type="region of interest" description="Disordered" evidence="3">
    <location>
        <begin position="825"/>
        <end position="885"/>
    </location>
</feature>
<sequence>MQRAKTWISGNLSKGKNFHSLDHLKYLHNVLVKNQTVSDSNRSLLVETLRQIAEILIWGDQNDSTVFDFFLEKNMLSYFLRILNQRCGSYVCVQLLQTLNILFENMRNETSLYYLLSNNHVNSIIVHKFDFSDEEVMAYYISFLKTLSLKLNPHTIHFFYNEQTKDFPLYTEAIKFFNHSESMVRIAVRTLTLNVYRVGDMNMLRFIRDKTAAPYFSNLVWFIGNHIMELNNCVRSDSDRRSRDRLSDFVAEHLDHLHYLNDIMCLSIDLLNDVLVEHLLNTLFIPLYVNSLAEKLVYEPSRPHVSRIVALFLLTQVFVILKHRPLVRTLAWFILNGKADDTSDDYFEKFRSLQSENIDESEGDSEIETGVEPSVMTMSSNGHPGFEVNITDEEKEMIKETHQLSLDEGQFGLMDRPFLKSIFDCLDVNDTDYVALFALCLLYSMSTNEGIDAELLDEVGLTNGRSSTKSIYNRLVAHKLADILLLSAQQSSRVRPITVELACLHMRELVCSPNGSHLDPDILTKLEHAKDDNILVLRNFYKGEEMFLDLFEAECADMKRKPLNISYLTMDASVLLPPIGTPMSGVEFPKRLPCGDVERARRTVRVFLSLRSLHLAVKNDIETVLPLASPQTGIKEGEILDLNNSDLIGCTIISKDGQRHRRFLVVDLNQIILVEPDTRRLGWGVAKFVGWLQDVEVTGDKEDSRYLHVTVQRQPAAGTSSRSPLLSARFLFDDHIRCMAAKQRLTKGRLRARQRKMQQIAKLLDLSGLSGGISPASSLFLRQDSFPRRGKSSQQQTCCTHRTVQRQGVSIYGPMFVPTKVPGFPAAFKPEERRSSSTRSGSRSHSAHPPLLRAVAGPSFLPRSSLSRPGSSMGEDIPLADLSGTSYQSDENLDQGVAVNSSDIFYPNLIFPREGDLRRNFETRFTCNPINDSQAETNVRREMNKDSSAENLDSSQEANVKGKKKFGKIETV</sequence>
<dbReference type="GO" id="GO:0003735">
    <property type="term" value="F:structural constituent of ribosome"/>
    <property type="evidence" value="ECO:0007669"/>
    <property type="project" value="InterPro"/>
</dbReference>
<dbReference type="GO" id="GO:0005794">
    <property type="term" value="C:Golgi apparatus"/>
    <property type="evidence" value="ECO:0007669"/>
    <property type="project" value="TreeGrafter"/>
</dbReference>
<evidence type="ECO:0000259" key="5">
    <source>
        <dbReference type="Pfam" id="PF19439"/>
    </source>
</evidence>
<protein>
    <recommendedName>
        <fullName evidence="8">Protein CLEC16A</fullName>
    </recommendedName>
</protein>
<feature type="domain" description="CLEC16A/TT9 C-terminal" evidence="5">
    <location>
        <begin position="370"/>
        <end position="842"/>
    </location>
</feature>
<dbReference type="GO" id="GO:1901096">
    <property type="term" value="P:regulation of autophagosome maturation"/>
    <property type="evidence" value="ECO:0007669"/>
    <property type="project" value="TreeGrafter"/>
</dbReference>
<feature type="compositionally biased region" description="Low complexity" evidence="3">
    <location>
        <begin position="857"/>
        <end position="872"/>
    </location>
</feature>
<dbReference type="GO" id="GO:0006412">
    <property type="term" value="P:translation"/>
    <property type="evidence" value="ECO:0007669"/>
    <property type="project" value="InterPro"/>
</dbReference>
<dbReference type="PANTHER" id="PTHR21481:SF0">
    <property type="entry name" value="PROTEIN CLEC16A"/>
    <property type="match status" value="1"/>
</dbReference>
<dbReference type="AlphaFoldDB" id="A0AA88L2X9"/>
<dbReference type="InterPro" id="IPR045820">
    <property type="entry name" value="CLEC16A/TT9_C"/>
</dbReference>
<comment type="caution">
    <text evidence="6">The sequence shown here is derived from an EMBL/GenBank/DDBJ whole genome shotgun (WGS) entry which is preliminary data.</text>
</comment>
<evidence type="ECO:0008006" key="8">
    <source>
        <dbReference type="Google" id="ProtNLM"/>
    </source>
</evidence>
<dbReference type="InterPro" id="IPR018268">
    <property type="entry name" value="Ribosomal_uS10_CS"/>
</dbReference>
<dbReference type="GO" id="GO:0016197">
    <property type="term" value="P:endosomal transport"/>
    <property type="evidence" value="ECO:0007669"/>
    <property type="project" value="TreeGrafter"/>
</dbReference>
<evidence type="ECO:0000256" key="1">
    <source>
        <dbReference type="ARBA" id="ARBA00006441"/>
    </source>
</evidence>
<reference evidence="6" key="1">
    <citation type="submission" date="2023-07" db="EMBL/GenBank/DDBJ databases">
        <title>Chromosome-level genome assembly of Artemia franciscana.</title>
        <authorList>
            <person name="Jo E."/>
        </authorList>
    </citation>
    <scope>NUCLEOTIDE SEQUENCE</scope>
    <source>
        <tissue evidence="6">Whole body</tissue>
    </source>
</reference>
<accession>A0AA88L2X9</accession>
<dbReference type="GO" id="GO:0007034">
    <property type="term" value="P:vacuolar transport"/>
    <property type="evidence" value="ECO:0007669"/>
    <property type="project" value="TreeGrafter"/>
</dbReference>
<dbReference type="InterPro" id="IPR019155">
    <property type="entry name" value="CLEC16A/TT9_N"/>
</dbReference>
<dbReference type="GO" id="GO:0006914">
    <property type="term" value="P:autophagy"/>
    <property type="evidence" value="ECO:0007669"/>
    <property type="project" value="UniProtKB-KW"/>
</dbReference>
<evidence type="ECO:0000256" key="2">
    <source>
        <dbReference type="ARBA" id="ARBA00023006"/>
    </source>
</evidence>
<dbReference type="EMBL" id="JAVRJZ010000011">
    <property type="protein sequence ID" value="KAK2716953.1"/>
    <property type="molecule type" value="Genomic_DNA"/>
</dbReference>
<comment type="similarity">
    <text evidence="1">Belongs to the CLEC16A/gop-1 family.</text>
</comment>
<dbReference type="GO" id="GO:0003723">
    <property type="term" value="F:RNA binding"/>
    <property type="evidence" value="ECO:0007669"/>
    <property type="project" value="InterPro"/>
</dbReference>
<evidence type="ECO:0000256" key="3">
    <source>
        <dbReference type="SAM" id="MobiDB-lite"/>
    </source>
</evidence>
<feature type="compositionally biased region" description="Polar residues" evidence="3">
    <location>
        <begin position="949"/>
        <end position="958"/>
    </location>
</feature>
<dbReference type="Proteomes" id="UP001187531">
    <property type="component" value="Unassembled WGS sequence"/>
</dbReference>
<dbReference type="InterPro" id="IPR039272">
    <property type="entry name" value="CLEC16A/TT9"/>
</dbReference>
<feature type="region of interest" description="Disordered" evidence="3">
    <location>
        <begin position="941"/>
        <end position="972"/>
    </location>
</feature>
<name>A0AA88L2X9_ARTSF</name>
<dbReference type="PROSITE" id="PS00361">
    <property type="entry name" value="RIBOSOMAL_S10"/>
    <property type="match status" value="1"/>
</dbReference>
<dbReference type="Pfam" id="PF19439">
    <property type="entry name" value="CLEC16A_C"/>
    <property type="match status" value="2"/>
</dbReference>
<feature type="domain" description="FPL" evidence="4">
    <location>
        <begin position="49"/>
        <end position="196"/>
    </location>
</feature>
<keyword evidence="7" id="KW-1185">Reference proteome</keyword>
<keyword evidence="2" id="KW-0072">Autophagy</keyword>
<feature type="domain" description="CLEC16A/TT9 C-terminal" evidence="5">
    <location>
        <begin position="241"/>
        <end position="338"/>
    </location>
</feature>
<evidence type="ECO:0000313" key="6">
    <source>
        <dbReference type="EMBL" id="KAK2716953.1"/>
    </source>
</evidence>
<evidence type="ECO:0000313" key="7">
    <source>
        <dbReference type="Proteomes" id="UP001187531"/>
    </source>
</evidence>
<dbReference type="GO" id="GO:0005770">
    <property type="term" value="C:late endosome"/>
    <property type="evidence" value="ECO:0007669"/>
    <property type="project" value="TreeGrafter"/>
</dbReference>
<proteinExistence type="inferred from homology"/>
<dbReference type="GO" id="GO:0005840">
    <property type="term" value="C:ribosome"/>
    <property type="evidence" value="ECO:0007669"/>
    <property type="project" value="InterPro"/>
</dbReference>
<dbReference type="Pfam" id="PF09758">
    <property type="entry name" value="FPL"/>
    <property type="match status" value="1"/>
</dbReference>
<evidence type="ECO:0000259" key="4">
    <source>
        <dbReference type="Pfam" id="PF09758"/>
    </source>
</evidence>